<dbReference type="Gene3D" id="3.10.129.10">
    <property type="entry name" value="Hotdog Thioesterase"/>
    <property type="match status" value="1"/>
</dbReference>
<organism evidence="3 4">
    <name type="scientific">Streptococcus pneumoniae</name>
    <dbReference type="NCBI Taxonomy" id="1313"/>
    <lineage>
        <taxon>Bacteria</taxon>
        <taxon>Bacillati</taxon>
        <taxon>Bacillota</taxon>
        <taxon>Bacilli</taxon>
        <taxon>Lactobacillales</taxon>
        <taxon>Streptococcaceae</taxon>
        <taxon>Streptococcus</taxon>
    </lineage>
</organism>
<dbReference type="EMBL" id="CKGU01000006">
    <property type="protein sequence ID" value="CIS35590.1"/>
    <property type="molecule type" value="Genomic_DNA"/>
</dbReference>
<comment type="similarity">
    <text evidence="1">Belongs to the thioester dehydratase family. FabZ subfamily.</text>
</comment>
<dbReference type="EC" id="4.2.1.-" evidence="3"/>
<accession>A0A0T8C2R8</accession>
<evidence type="ECO:0000256" key="2">
    <source>
        <dbReference type="ARBA" id="ARBA00023239"/>
    </source>
</evidence>
<name>A0A0T8C2R8_STREE</name>
<dbReference type="InterPro" id="IPR029069">
    <property type="entry name" value="HotDog_dom_sf"/>
</dbReference>
<dbReference type="GO" id="GO:0016829">
    <property type="term" value="F:lyase activity"/>
    <property type="evidence" value="ECO:0007669"/>
    <property type="project" value="UniProtKB-KW"/>
</dbReference>
<dbReference type="Proteomes" id="UP000042745">
    <property type="component" value="Unassembled WGS sequence"/>
</dbReference>
<evidence type="ECO:0000313" key="3">
    <source>
        <dbReference type="EMBL" id="CIS35590.1"/>
    </source>
</evidence>
<dbReference type="RefSeq" id="WP_078375306.1">
    <property type="nucleotide sequence ID" value="NZ_CHWI01000002.1"/>
</dbReference>
<dbReference type="PANTHER" id="PTHR30272">
    <property type="entry name" value="3-HYDROXYACYL-[ACYL-CARRIER-PROTEIN] DEHYDRATASE"/>
    <property type="match status" value="1"/>
</dbReference>
<dbReference type="InterPro" id="IPR013114">
    <property type="entry name" value="FabA_FabZ"/>
</dbReference>
<evidence type="ECO:0000313" key="4">
    <source>
        <dbReference type="Proteomes" id="UP000042745"/>
    </source>
</evidence>
<dbReference type="SUPFAM" id="SSF54637">
    <property type="entry name" value="Thioesterase/thiol ester dehydrase-isomerase"/>
    <property type="match status" value="1"/>
</dbReference>
<comment type="caution">
    <text evidence="3">The sequence shown here is derived from an EMBL/GenBank/DDBJ whole genome shotgun (WGS) entry which is preliminary data.</text>
</comment>
<gene>
    <name evidence="3" type="primary">fabZ_1</name>
    <name evidence="3" type="ORF">ERS019486_00642</name>
</gene>
<protein>
    <submittedName>
        <fullName evidence="3">CylZ protein</fullName>
        <ecNumber evidence="3">4.2.1.-</ecNumber>
    </submittedName>
</protein>
<keyword evidence="2 3" id="KW-0456">Lyase</keyword>
<dbReference type="Pfam" id="PF07977">
    <property type="entry name" value="FabA"/>
    <property type="match status" value="1"/>
</dbReference>
<dbReference type="AlphaFoldDB" id="A0A0T8C2R8"/>
<sequence length="145" mass="16588">MKHINDNLRDILPQKEPFRFIDSVKKIDYNNNSITCLYSFKGDNPIFKGHFPGEPIVPGVLLIESIAQSSIILMKSITGQSDEGLYLLSKVEKITFREVLLPNENATIMTKLDRTISGFHFFSSKVYNNKGKKIMEGKFIVYLKK</sequence>
<reference evidence="3 4" key="1">
    <citation type="submission" date="2015-03" db="EMBL/GenBank/DDBJ databases">
        <authorList>
            <consortium name="Pathogen Informatics"/>
            <person name="Murphy D."/>
        </authorList>
    </citation>
    <scope>NUCLEOTIDE SEQUENCE [LARGE SCALE GENOMIC DNA]</scope>
    <source>
        <strain evidence="4">type strain: N</strain>
    </source>
</reference>
<dbReference type="PANTHER" id="PTHR30272:SF1">
    <property type="entry name" value="3-HYDROXYACYL-[ACYL-CARRIER-PROTEIN] DEHYDRATASE"/>
    <property type="match status" value="1"/>
</dbReference>
<evidence type="ECO:0000256" key="1">
    <source>
        <dbReference type="ARBA" id="ARBA00009174"/>
    </source>
</evidence>
<proteinExistence type="inferred from homology"/>